<evidence type="ECO:0000313" key="1">
    <source>
        <dbReference type="EMBL" id="GME28417.1"/>
    </source>
</evidence>
<sequence length="291" mass="33401">MADSASAASGAPPKQKRSFFKKPSWKQKLDNADDDDPTAMFDGSRQTFSAIMEEQERARKKKLQEQEEQARRKELGAARQGKRRKVVRDEDHHSSGEDSAPAGRDDRKELRQRLQEVREAWCKRQGFNEEMTDSVFFTFKGRRLFDVATCTSLGLVADGFGNVYMKDNREWDENDGRITVEAVTLDIYNEDMREMKRQREVEPAPEPEPEPEPEPKRIKIIIKTKDFGDAKFTCGPETTFEKLTGSSMLKLKLSADKRPYLLFDGERLDPTGTMADLDDFEDGDALEMHFD</sequence>
<gene>
    <name evidence="1" type="primary">g8717</name>
    <name evidence="1" type="ORF">NpPPO83_00008717</name>
</gene>
<proteinExistence type="predicted"/>
<reference evidence="1" key="1">
    <citation type="submission" date="2024-09" db="EMBL/GenBank/DDBJ databases">
        <title>Draft Genome Sequences of Neofusicoccum parvum.</title>
        <authorList>
            <person name="Ashida A."/>
            <person name="Camagna M."/>
            <person name="Tanaka A."/>
            <person name="Takemoto D."/>
        </authorList>
    </citation>
    <scope>NUCLEOTIDE SEQUENCE</scope>
    <source>
        <strain evidence="1">PPO83</strain>
    </source>
</reference>
<comment type="caution">
    <text evidence="1">The sequence shown here is derived from an EMBL/GenBank/DDBJ whole genome shotgun (WGS) entry which is preliminary data.</text>
</comment>
<dbReference type="Proteomes" id="UP001165186">
    <property type="component" value="Unassembled WGS sequence"/>
</dbReference>
<accession>A0ACB5S6I9</accession>
<evidence type="ECO:0000313" key="2">
    <source>
        <dbReference type="Proteomes" id="UP001165186"/>
    </source>
</evidence>
<keyword evidence="2" id="KW-1185">Reference proteome</keyword>
<organism evidence="1 2">
    <name type="scientific">Neofusicoccum parvum</name>
    <dbReference type="NCBI Taxonomy" id="310453"/>
    <lineage>
        <taxon>Eukaryota</taxon>
        <taxon>Fungi</taxon>
        <taxon>Dikarya</taxon>
        <taxon>Ascomycota</taxon>
        <taxon>Pezizomycotina</taxon>
        <taxon>Dothideomycetes</taxon>
        <taxon>Dothideomycetes incertae sedis</taxon>
        <taxon>Botryosphaeriales</taxon>
        <taxon>Botryosphaeriaceae</taxon>
        <taxon>Neofusicoccum</taxon>
    </lineage>
</organism>
<dbReference type="EMBL" id="BSXG01000047">
    <property type="protein sequence ID" value="GME28417.1"/>
    <property type="molecule type" value="Genomic_DNA"/>
</dbReference>
<name>A0ACB5S6I9_9PEZI</name>
<protein>
    <submittedName>
        <fullName evidence="1">Small ubiquitin-related modifier SUMO</fullName>
    </submittedName>
</protein>